<evidence type="ECO:0000259" key="1">
    <source>
        <dbReference type="Pfam" id="PF09820"/>
    </source>
</evidence>
<dbReference type="PANTHER" id="PTHR34825:SF2">
    <property type="entry name" value="AAA-ATPASE-LIKE DOMAIN-CONTAINING PROTEIN"/>
    <property type="match status" value="1"/>
</dbReference>
<comment type="caution">
    <text evidence="2">The sequence shown here is derived from an EMBL/GenBank/DDBJ whole genome shotgun (WGS) entry which is preliminary data.</text>
</comment>
<accession>A0A7K0KIU1</accession>
<dbReference type="Proteomes" id="UP000438914">
    <property type="component" value="Unassembled WGS sequence"/>
</dbReference>
<dbReference type="EMBL" id="VUNG01000036">
    <property type="protein sequence ID" value="MST85385.1"/>
    <property type="molecule type" value="Genomic_DNA"/>
</dbReference>
<evidence type="ECO:0000313" key="2">
    <source>
        <dbReference type="EMBL" id="MST85385.1"/>
    </source>
</evidence>
<feature type="domain" description="AAA-ATPase-like" evidence="1">
    <location>
        <begin position="9"/>
        <end position="224"/>
    </location>
</feature>
<keyword evidence="3" id="KW-1185">Reference proteome</keyword>
<reference evidence="2 3" key="1">
    <citation type="submission" date="2019-08" db="EMBL/GenBank/DDBJ databases">
        <title>In-depth cultivation of the pig gut microbiome towards novel bacterial diversity and tailored functional studies.</title>
        <authorList>
            <person name="Wylensek D."/>
            <person name="Hitch T.C.A."/>
            <person name="Clavel T."/>
        </authorList>
    </citation>
    <scope>NUCLEOTIDE SEQUENCE [LARGE SCALE GENOMIC DNA]</scope>
    <source>
        <strain evidence="2 3">LKV-178-WT-2A</strain>
    </source>
</reference>
<protein>
    <submittedName>
        <fullName evidence="2">ATP-binding protein</fullName>
    </submittedName>
</protein>
<organism evidence="2 3">
    <name type="scientific">Hallella mizrahii</name>
    <dbReference type="NCBI Taxonomy" id="2606637"/>
    <lineage>
        <taxon>Bacteria</taxon>
        <taxon>Pseudomonadati</taxon>
        <taxon>Bacteroidota</taxon>
        <taxon>Bacteroidia</taxon>
        <taxon>Bacteroidales</taxon>
        <taxon>Prevotellaceae</taxon>
        <taxon>Hallella</taxon>
    </lineage>
</organism>
<dbReference type="AlphaFoldDB" id="A0A7K0KIU1"/>
<dbReference type="InterPro" id="IPR018631">
    <property type="entry name" value="AAA-ATPase-like_dom"/>
</dbReference>
<evidence type="ECO:0000313" key="3">
    <source>
        <dbReference type="Proteomes" id="UP000438914"/>
    </source>
</evidence>
<keyword evidence="2" id="KW-0067">ATP-binding</keyword>
<dbReference type="Pfam" id="PF09820">
    <property type="entry name" value="AAA-ATPase_like"/>
    <property type="match status" value="1"/>
</dbReference>
<dbReference type="Pfam" id="PF08011">
    <property type="entry name" value="PDDEXK_9"/>
    <property type="match status" value="1"/>
</dbReference>
<dbReference type="InterPro" id="IPR012547">
    <property type="entry name" value="PDDEXK_9"/>
</dbReference>
<gene>
    <name evidence="2" type="ORF">FYJ73_12045</name>
</gene>
<dbReference type="GO" id="GO:0005524">
    <property type="term" value="F:ATP binding"/>
    <property type="evidence" value="ECO:0007669"/>
    <property type="project" value="UniProtKB-KW"/>
</dbReference>
<name>A0A7K0KIU1_9BACT</name>
<keyword evidence="2" id="KW-0547">Nucleotide-binding</keyword>
<sequence length="583" mass="68262">MSTNFKHIPYGIADFKQVRNEHLYLVDKTIFFEKMEKAGHFLFLVRPRRFGKSLFLDMLETYYDINEKDNFQELFNGLYVADHPTPEQGEFQVLHLDFSLVGSDLDNLYENFNRYLSQRCLLFAKKYAAYYPDDFLEYMEKEKTGMGMLNLIHGVSHDLDLKLYLIVDEYDNFTNNVLNVKGQQAYHELTHGTGFYRDIFKLFKPMFDRIIMLGVSPITLDDLTSGYNIALNMSLDARFNQMLGFSEKDVREMIRYYKAVGAIGEDKTEDDIITDIKPWYDNYCFSRRSFATDPKMFNCDMVCYYMSTLVDTGYRPDDLVDPNTMTDYGKLKRLIEIDNMEESRLQIIHEIAEKGFIYGTLVSHFPAERIMDYDNFVSLLYYYGMLTIGGVRGESLKLIIPNNNVRIQYYHYMLDEYQTINALPVTDLRNAYDSAALDGDWRPLIEFICKAYHDTTAVRQLIEGERNLQGFMNAYLTLTNYYQVAPEMEFAHGYCDFFLLPNYLTYPMVAHSYILELKYLKTDATEAEAAKQWDGAVEQIKTYAADRKLQSMLHGTQLHAIVIQIKGYDLVKYDEIRNCQKTK</sequence>
<proteinExistence type="predicted"/>
<dbReference type="RefSeq" id="WP_154534972.1">
    <property type="nucleotide sequence ID" value="NZ_VUNG01000036.1"/>
</dbReference>
<dbReference type="PANTHER" id="PTHR34825">
    <property type="entry name" value="CONSERVED PROTEIN, WITH A WEAK D-GALACTARATE DEHYDRATASE/ALTRONATE HYDROLASE DOMAIN"/>
    <property type="match status" value="1"/>
</dbReference>